<dbReference type="EMBL" id="CM037159">
    <property type="protein sequence ID" value="KAH7867022.1"/>
    <property type="molecule type" value="Genomic_DNA"/>
</dbReference>
<accession>A0ACB7ZMA7</accession>
<protein>
    <submittedName>
        <fullName evidence="1">Uncharacterized protein</fullName>
    </submittedName>
</protein>
<name>A0ACB7ZMA7_9ERIC</name>
<proteinExistence type="predicted"/>
<evidence type="ECO:0000313" key="1">
    <source>
        <dbReference type="EMBL" id="KAH7867022.1"/>
    </source>
</evidence>
<comment type="caution">
    <text evidence="1">The sequence shown here is derived from an EMBL/GenBank/DDBJ whole genome shotgun (WGS) entry which is preliminary data.</text>
</comment>
<sequence>MRWHKEKRVDDEVLRHQVDGEAWKDFDQSYPEFARDAQNVRLGLASDRFNPFGNMSNSYSMWPMIVVPYILPPWKCMKVPYSMLSLLIPGPRALRRDIDVYLRPLIDELNELRENGAVTYDALTQETFQMHAAIMWTINEFPAYGNLSGRTTRGYLDCTCCNGHVSSQKLRSKLGYLGARQWLPEDHPWQKSRLFDGKSDHQSRPMDLMGEQILEQVSKGTYKSFSKHPSNKKEKEEIQY</sequence>
<gene>
    <name evidence="1" type="ORF">Vadar_027947</name>
</gene>
<organism evidence="1 2">
    <name type="scientific">Vaccinium darrowii</name>
    <dbReference type="NCBI Taxonomy" id="229202"/>
    <lineage>
        <taxon>Eukaryota</taxon>
        <taxon>Viridiplantae</taxon>
        <taxon>Streptophyta</taxon>
        <taxon>Embryophyta</taxon>
        <taxon>Tracheophyta</taxon>
        <taxon>Spermatophyta</taxon>
        <taxon>Magnoliopsida</taxon>
        <taxon>eudicotyledons</taxon>
        <taxon>Gunneridae</taxon>
        <taxon>Pentapetalae</taxon>
        <taxon>asterids</taxon>
        <taxon>Ericales</taxon>
        <taxon>Ericaceae</taxon>
        <taxon>Vaccinioideae</taxon>
        <taxon>Vaccinieae</taxon>
        <taxon>Vaccinium</taxon>
    </lineage>
</organism>
<dbReference type="Proteomes" id="UP000828048">
    <property type="component" value="Chromosome 9"/>
</dbReference>
<evidence type="ECO:0000313" key="2">
    <source>
        <dbReference type="Proteomes" id="UP000828048"/>
    </source>
</evidence>
<reference evidence="1 2" key="1">
    <citation type="journal article" date="2021" name="Hortic Res">
        <title>High-quality reference genome and annotation aids understanding of berry development for evergreen blueberry (Vaccinium darrowii).</title>
        <authorList>
            <person name="Yu J."/>
            <person name="Hulse-Kemp A.M."/>
            <person name="Babiker E."/>
            <person name="Staton M."/>
        </authorList>
    </citation>
    <scope>NUCLEOTIDE SEQUENCE [LARGE SCALE GENOMIC DNA]</scope>
    <source>
        <strain evidence="2">cv. NJ 8807/NJ 8810</strain>
        <tissue evidence="1">Young leaf</tissue>
    </source>
</reference>
<keyword evidence="2" id="KW-1185">Reference proteome</keyword>